<dbReference type="PANTHER" id="PTHR10992:SF1086">
    <property type="entry name" value="AB HYDROLASE-1 DOMAIN-CONTAINING PROTEIN"/>
    <property type="match status" value="1"/>
</dbReference>
<dbReference type="GO" id="GO:0080032">
    <property type="term" value="F:methyl jasmonate esterase activity"/>
    <property type="evidence" value="ECO:0007669"/>
    <property type="project" value="TreeGrafter"/>
</dbReference>
<dbReference type="PANTHER" id="PTHR10992">
    <property type="entry name" value="METHYLESTERASE FAMILY MEMBER"/>
    <property type="match status" value="1"/>
</dbReference>
<dbReference type="EMBL" id="QGTL01000003">
    <property type="protein sequence ID" value="PWV77499.1"/>
    <property type="molecule type" value="Genomic_DNA"/>
</dbReference>
<dbReference type="InterPro" id="IPR000073">
    <property type="entry name" value="AB_hydrolase_1"/>
</dbReference>
<dbReference type="GO" id="GO:0080030">
    <property type="term" value="F:methyl indole-3-acetate esterase activity"/>
    <property type="evidence" value="ECO:0007669"/>
    <property type="project" value="TreeGrafter"/>
</dbReference>
<name>A0A317NQB7_9NOCA</name>
<sequence>MFGVTFQAQGGESGIAAPTFVFVHGLASTGFYWAPVVRELVLLGHRALAVDLPGHGLDAPFRMSYQAPQDLAGFTAAESPLAGITLRDNVAHVIEVVRQVRRHGPVVLVGHSLGGVTIGQVAEEIPDDIHRLVYLSAFCPTTAEAPSAMALARLPEAAEGIPAPDPEHSLFLGLDAVPPGIIRFNLRSADLAAVENFRLVNMPEATLAQTLAVLEFGMQHEDGAHTQFADARVGAERWGRVPRSYIRLTEDNVLSAALVTRMIADADRLTPDNPFDVHSLPAGHAGVVLRARELAVLLGSLP</sequence>
<evidence type="ECO:0000313" key="2">
    <source>
        <dbReference type="EMBL" id="PWV77499.1"/>
    </source>
</evidence>
<protein>
    <submittedName>
        <fullName evidence="2">Alpha/beta hydrolase family protein</fullName>
    </submittedName>
</protein>
<dbReference type="RefSeq" id="WP_110036994.1">
    <property type="nucleotide sequence ID" value="NZ_QGTL01000003.1"/>
</dbReference>
<keyword evidence="3" id="KW-1185">Reference proteome</keyword>
<evidence type="ECO:0000259" key="1">
    <source>
        <dbReference type="Pfam" id="PF12697"/>
    </source>
</evidence>
<accession>A0A317NQB7</accession>
<comment type="caution">
    <text evidence="2">The sequence shown here is derived from an EMBL/GenBank/DDBJ whole genome shotgun (WGS) entry which is preliminary data.</text>
</comment>
<dbReference type="Proteomes" id="UP000246410">
    <property type="component" value="Unassembled WGS sequence"/>
</dbReference>
<keyword evidence="2" id="KW-0378">Hydrolase</keyword>
<dbReference type="SUPFAM" id="SSF53474">
    <property type="entry name" value="alpha/beta-Hydrolases"/>
    <property type="match status" value="1"/>
</dbReference>
<proteinExistence type="predicted"/>
<evidence type="ECO:0000313" key="3">
    <source>
        <dbReference type="Proteomes" id="UP000246410"/>
    </source>
</evidence>
<dbReference type="InterPro" id="IPR029058">
    <property type="entry name" value="AB_hydrolase_fold"/>
</dbReference>
<reference evidence="2 3" key="1">
    <citation type="submission" date="2018-05" db="EMBL/GenBank/DDBJ databases">
        <title>Genomic Encyclopedia of Type Strains, Phase IV (KMG-IV): sequencing the most valuable type-strain genomes for metagenomic binning, comparative biology and taxonomic classification.</title>
        <authorList>
            <person name="Goeker M."/>
        </authorList>
    </citation>
    <scope>NUCLEOTIDE SEQUENCE [LARGE SCALE GENOMIC DNA]</scope>
    <source>
        <strain evidence="2 3">DSM 44717</strain>
    </source>
</reference>
<organism evidence="2 3">
    <name type="scientific">Nocardia neocaledoniensis</name>
    <dbReference type="NCBI Taxonomy" id="236511"/>
    <lineage>
        <taxon>Bacteria</taxon>
        <taxon>Bacillati</taxon>
        <taxon>Actinomycetota</taxon>
        <taxon>Actinomycetes</taxon>
        <taxon>Mycobacteriales</taxon>
        <taxon>Nocardiaceae</taxon>
        <taxon>Nocardia</taxon>
    </lineage>
</organism>
<feature type="domain" description="AB hydrolase-1" evidence="1">
    <location>
        <begin position="20"/>
        <end position="295"/>
    </location>
</feature>
<dbReference type="InterPro" id="IPR045889">
    <property type="entry name" value="MES/HNL"/>
</dbReference>
<dbReference type="AlphaFoldDB" id="A0A317NQB7"/>
<dbReference type="Pfam" id="PF12697">
    <property type="entry name" value="Abhydrolase_6"/>
    <property type="match status" value="1"/>
</dbReference>
<gene>
    <name evidence="2" type="ORF">DFR69_10397</name>
</gene>
<dbReference type="Gene3D" id="3.40.50.1820">
    <property type="entry name" value="alpha/beta hydrolase"/>
    <property type="match status" value="1"/>
</dbReference>